<dbReference type="EMBL" id="JACHFK010000017">
    <property type="protein sequence ID" value="MBB5378921.1"/>
    <property type="molecule type" value="Genomic_DNA"/>
</dbReference>
<dbReference type="Proteomes" id="UP000539473">
    <property type="component" value="Unassembled WGS sequence"/>
</dbReference>
<gene>
    <name evidence="1" type="ORF">GCM10017781_43480</name>
    <name evidence="2" type="ORF">HNQ07_004428</name>
</gene>
<dbReference type="AlphaFoldDB" id="A0A7W8NRF6"/>
<keyword evidence="4" id="KW-1185">Reference proteome</keyword>
<reference evidence="2 3" key="3">
    <citation type="submission" date="2020-08" db="EMBL/GenBank/DDBJ databases">
        <title>Genomic Encyclopedia of Type Strains, Phase IV (KMG-IV): sequencing the most valuable type-strain genomes for metagenomic binning, comparative biology and taxonomic classification.</title>
        <authorList>
            <person name="Goeker M."/>
        </authorList>
    </citation>
    <scope>NUCLEOTIDE SEQUENCE [LARGE SCALE GENOMIC DNA]</scope>
    <source>
        <strain evidence="2 3">DSM 27521</strain>
    </source>
</reference>
<dbReference type="Proteomes" id="UP000619376">
    <property type="component" value="Unassembled WGS sequence"/>
</dbReference>
<evidence type="ECO:0000313" key="3">
    <source>
        <dbReference type="Proteomes" id="UP000539473"/>
    </source>
</evidence>
<reference evidence="1" key="1">
    <citation type="journal article" date="2014" name="Int. J. Syst. Evol. Microbiol.">
        <title>Complete genome of a new Firmicutes species belonging to the dominant human colonic microbiota ('Ruminococcus bicirculans') reveals two chromosomes and a selective capacity to utilize plant glucans.</title>
        <authorList>
            <consortium name="NISC Comparative Sequencing Program"/>
            <person name="Wegmann U."/>
            <person name="Louis P."/>
            <person name="Goesmann A."/>
            <person name="Henrissat B."/>
            <person name="Duncan S.H."/>
            <person name="Flint H.J."/>
        </authorList>
    </citation>
    <scope>NUCLEOTIDE SEQUENCE</scope>
    <source>
        <strain evidence="1">CGMCC 1.18437</strain>
    </source>
</reference>
<evidence type="ECO:0008006" key="5">
    <source>
        <dbReference type="Google" id="ProtNLM"/>
    </source>
</evidence>
<organism evidence="2 3">
    <name type="scientific">Deinococcus metalli</name>
    <dbReference type="NCBI Taxonomy" id="1141878"/>
    <lineage>
        <taxon>Bacteria</taxon>
        <taxon>Thermotogati</taxon>
        <taxon>Deinococcota</taxon>
        <taxon>Deinococci</taxon>
        <taxon>Deinococcales</taxon>
        <taxon>Deinococcaceae</taxon>
        <taxon>Deinococcus</taxon>
    </lineage>
</organism>
<dbReference type="SUPFAM" id="SSF51182">
    <property type="entry name" value="RmlC-like cupins"/>
    <property type="match status" value="1"/>
</dbReference>
<reference evidence="4" key="2">
    <citation type="journal article" date="2019" name="Int. J. Syst. Evol. Microbiol.">
        <title>The Global Catalogue of Microorganisms (GCM) 10K type strain sequencing project: providing services to taxonomists for standard genome sequencing and annotation.</title>
        <authorList>
            <consortium name="The Broad Institute Genomics Platform"/>
            <consortium name="The Broad Institute Genome Sequencing Center for Infectious Disease"/>
            <person name="Wu L."/>
            <person name="Ma J."/>
        </authorList>
    </citation>
    <scope>NUCLEOTIDE SEQUENCE [LARGE SCALE GENOMIC DNA]</scope>
    <source>
        <strain evidence="4">CGMCC 1.18437</strain>
    </source>
</reference>
<reference evidence="1" key="4">
    <citation type="submission" date="2024-05" db="EMBL/GenBank/DDBJ databases">
        <authorList>
            <person name="Sun Q."/>
            <person name="Zhou Y."/>
        </authorList>
    </citation>
    <scope>NUCLEOTIDE SEQUENCE</scope>
    <source>
        <strain evidence="1">CGMCC 1.18437</strain>
    </source>
</reference>
<dbReference type="RefSeq" id="WP_184115782.1">
    <property type="nucleotide sequence ID" value="NZ_BNAJ01000017.1"/>
</dbReference>
<dbReference type="InterPro" id="IPR014710">
    <property type="entry name" value="RmlC-like_jellyroll"/>
</dbReference>
<protein>
    <recommendedName>
        <fullName evidence="5">Cupin domain-containing protein</fullName>
    </recommendedName>
</protein>
<proteinExistence type="predicted"/>
<dbReference type="InterPro" id="IPR011051">
    <property type="entry name" value="RmlC_Cupin_sf"/>
</dbReference>
<evidence type="ECO:0000313" key="2">
    <source>
        <dbReference type="EMBL" id="MBB5378921.1"/>
    </source>
</evidence>
<evidence type="ECO:0000313" key="1">
    <source>
        <dbReference type="EMBL" id="GHF62766.1"/>
    </source>
</evidence>
<comment type="caution">
    <text evidence="2">The sequence shown here is derived from an EMBL/GenBank/DDBJ whole genome shotgun (WGS) entry which is preliminary data.</text>
</comment>
<sequence>MLDDLDAVAAAPEHHTVLFEDDRVRVLETIIRPGEQTAVHTHVWSGVLYVIGWSPCVRYDEHGAVMMDSVRDGVSPAPGTAGAAAPLPPHSLRNVGTQDIHVILTEFKTA</sequence>
<dbReference type="Gene3D" id="2.60.120.10">
    <property type="entry name" value="Jelly Rolls"/>
    <property type="match status" value="1"/>
</dbReference>
<evidence type="ECO:0000313" key="4">
    <source>
        <dbReference type="Proteomes" id="UP000619376"/>
    </source>
</evidence>
<name>A0A7W8NRF6_9DEIO</name>
<accession>A0A7W8NRF6</accession>
<dbReference type="EMBL" id="BNAJ01000017">
    <property type="protein sequence ID" value="GHF62766.1"/>
    <property type="molecule type" value="Genomic_DNA"/>
</dbReference>